<reference evidence="12 13" key="1">
    <citation type="journal article" date="2021" name="BMC Biol.">
        <title>Horizontally acquired antibacterial genes associated with adaptive radiation of ladybird beetles.</title>
        <authorList>
            <person name="Li H.S."/>
            <person name="Tang X.F."/>
            <person name="Huang Y.H."/>
            <person name="Xu Z.Y."/>
            <person name="Chen M.L."/>
            <person name="Du X.Y."/>
            <person name="Qiu B.Y."/>
            <person name="Chen P.T."/>
            <person name="Zhang W."/>
            <person name="Slipinski A."/>
            <person name="Escalona H.E."/>
            <person name="Waterhouse R.M."/>
            <person name="Zwick A."/>
            <person name="Pang H."/>
        </authorList>
    </citation>
    <scope>NUCLEOTIDE SEQUENCE [LARGE SCALE GENOMIC DNA]</scope>
    <source>
        <strain evidence="12">SYSU2018</strain>
    </source>
</reference>
<name>A0ABD2N077_9CUCU</name>
<keyword evidence="5" id="KW-0808">Transferase</keyword>
<evidence type="ECO:0000256" key="5">
    <source>
        <dbReference type="ARBA" id="ARBA00022679"/>
    </source>
</evidence>
<comment type="pathway">
    <text evidence="2">Protein modification; protein glycosylation.</text>
</comment>
<feature type="transmembrane region" description="Helical" evidence="11">
    <location>
        <begin position="22"/>
        <end position="41"/>
    </location>
</feature>
<dbReference type="Proteomes" id="UP001516400">
    <property type="component" value="Unassembled WGS sequence"/>
</dbReference>
<evidence type="ECO:0000256" key="9">
    <source>
        <dbReference type="ARBA" id="ARBA00023136"/>
    </source>
</evidence>
<evidence type="ECO:0000313" key="13">
    <source>
        <dbReference type="Proteomes" id="UP001516400"/>
    </source>
</evidence>
<evidence type="ECO:0000256" key="6">
    <source>
        <dbReference type="ARBA" id="ARBA00022692"/>
    </source>
</evidence>
<dbReference type="Pfam" id="PF05208">
    <property type="entry name" value="ALG3"/>
    <property type="match status" value="1"/>
</dbReference>
<evidence type="ECO:0000313" key="12">
    <source>
        <dbReference type="EMBL" id="KAL3272039.1"/>
    </source>
</evidence>
<dbReference type="EC" id="2.4.1.258" evidence="3"/>
<dbReference type="GO" id="GO:0005789">
    <property type="term" value="C:endoplasmic reticulum membrane"/>
    <property type="evidence" value="ECO:0007669"/>
    <property type="project" value="UniProtKB-SubCell"/>
</dbReference>
<evidence type="ECO:0000256" key="10">
    <source>
        <dbReference type="ARBA" id="ARBA00049506"/>
    </source>
</evidence>
<evidence type="ECO:0000256" key="8">
    <source>
        <dbReference type="ARBA" id="ARBA00022989"/>
    </source>
</evidence>
<evidence type="ECO:0000256" key="2">
    <source>
        <dbReference type="ARBA" id="ARBA00004922"/>
    </source>
</evidence>
<dbReference type="PANTHER" id="PTHR12646:SF0">
    <property type="entry name" value="DOL-P-MAN:MAN(5)GLCNAC(2)-PP-DOL ALPHA-1,3-MANNOSYLTRANSFERASE"/>
    <property type="match status" value="1"/>
</dbReference>
<dbReference type="EMBL" id="JABFTP020000042">
    <property type="protein sequence ID" value="KAL3272039.1"/>
    <property type="molecule type" value="Genomic_DNA"/>
</dbReference>
<sequence length="111" mass="13065">MSINGENPKDEIEKIEDKMSKIAQLFILPFYITNFIGIALARSLHYQFYCWYFYSILYLVFCTPFKKSVMFLLLGVIEYCWNVYPSTEFSSALLHACHVIIIYGVYRNMSS</sequence>
<evidence type="ECO:0000256" key="11">
    <source>
        <dbReference type="SAM" id="Phobius"/>
    </source>
</evidence>
<organism evidence="12 13">
    <name type="scientific">Cryptolaemus montrouzieri</name>
    <dbReference type="NCBI Taxonomy" id="559131"/>
    <lineage>
        <taxon>Eukaryota</taxon>
        <taxon>Metazoa</taxon>
        <taxon>Ecdysozoa</taxon>
        <taxon>Arthropoda</taxon>
        <taxon>Hexapoda</taxon>
        <taxon>Insecta</taxon>
        <taxon>Pterygota</taxon>
        <taxon>Neoptera</taxon>
        <taxon>Endopterygota</taxon>
        <taxon>Coleoptera</taxon>
        <taxon>Polyphaga</taxon>
        <taxon>Cucujiformia</taxon>
        <taxon>Coccinelloidea</taxon>
        <taxon>Coccinellidae</taxon>
        <taxon>Scymninae</taxon>
        <taxon>Scymnini</taxon>
        <taxon>Cryptolaemus</taxon>
    </lineage>
</organism>
<comment type="subcellular location">
    <subcellularLocation>
        <location evidence="1">Endoplasmic reticulum membrane</location>
        <topology evidence="1">Multi-pass membrane protein</topology>
    </subcellularLocation>
</comment>
<gene>
    <name evidence="12" type="ORF">HHI36_022501</name>
</gene>
<keyword evidence="9 11" id="KW-0472">Membrane</keyword>
<dbReference type="InterPro" id="IPR007873">
    <property type="entry name" value="Glycosyltransferase_ALG3"/>
</dbReference>
<comment type="catalytic activity">
    <reaction evidence="10">
        <text>an alpha-D-Man-(1-&gt;2)-alpha-D-Man-(1-&gt;2)-alpha-D-Man-(1-&gt;3)-[alpha-D-Man-(1-&gt;6)]-beta-D-Man-(1-&gt;4)-beta-D-GlcNAc-(1-&gt;4)-alpha-D-GlcNAc-diphospho-di-trans,poly-cis-dolichol + a di-trans,poly-cis-dolichyl beta-D-mannosyl phosphate = an alpha-D-Man-(1-&gt;2)-alpha-D-Man-(1-&gt;2)-alpha-D-Man-(1-&gt;3)-[alpha-D-Man-(1-&gt;3)-alpha-D-Man-(1-&gt;6)]-beta-D-Man-(1-&gt;4)-beta-D-GlcNAc-(1-&gt;4)-alpha-D-GlcNAc-diphospho-di-trans,poly-cis-dolichol + a di-trans,poly-cis-dolichyl phosphate + H(+)</text>
        <dbReference type="Rhea" id="RHEA:29527"/>
        <dbReference type="Rhea" id="RHEA-COMP:19498"/>
        <dbReference type="Rhea" id="RHEA-COMP:19501"/>
        <dbReference type="Rhea" id="RHEA-COMP:19516"/>
        <dbReference type="Rhea" id="RHEA-COMP:19517"/>
        <dbReference type="ChEBI" id="CHEBI:15378"/>
        <dbReference type="ChEBI" id="CHEBI:57683"/>
        <dbReference type="ChEBI" id="CHEBI:58211"/>
        <dbReference type="ChEBI" id="CHEBI:132515"/>
        <dbReference type="ChEBI" id="CHEBI:132516"/>
        <dbReference type="EC" id="2.4.1.258"/>
    </reaction>
    <physiologicalReaction direction="left-to-right" evidence="10">
        <dbReference type="Rhea" id="RHEA:29528"/>
    </physiologicalReaction>
</comment>
<accession>A0ABD2N077</accession>
<keyword evidence="7" id="KW-0256">Endoplasmic reticulum</keyword>
<evidence type="ECO:0000256" key="3">
    <source>
        <dbReference type="ARBA" id="ARBA00011964"/>
    </source>
</evidence>
<feature type="transmembrane region" description="Helical" evidence="11">
    <location>
        <begin position="89"/>
        <end position="106"/>
    </location>
</feature>
<keyword evidence="13" id="KW-1185">Reference proteome</keyword>
<dbReference type="PANTHER" id="PTHR12646">
    <property type="entry name" value="NOT56 - RELATED"/>
    <property type="match status" value="1"/>
</dbReference>
<keyword evidence="4" id="KW-0328">Glycosyltransferase</keyword>
<evidence type="ECO:0000256" key="1">
    <source>
        <dbReference type="ARBA" id="ARBA00004477"/>
    </source>
</evidence>
<proteinExistence type="predicted"/>
<keyword evidence="6 11" id="KW-0812">Transmembrane</keyword>
<dbReference type="GO" id="GO:0052925">
    <property type="term" value="F:dol-P-Man:Man(5)GlcNAc(2)-PP-Dol alpha-1,3-mannosyltransferase activity"/>
    <property type="evidence" value="ECO:0007669"/>
    <property type="project" value="UniProtKB-EC"/>
</dbReference>
<protein>
    <recommendedName>
        <fullName evidence="3">dolichyl-P-Man:Man5GlcNAc2-PP-dolichol alpha-1,3-mannosyltransferase</fullName>
        <ecNumber evidence="3">2.4.1.258</ecNumber>
    </recommendedName>
</protein>
<keyword evidence="8 11" id="KW-1133">Transmembrane helix</keyword>
<dbReference type="AlphaFoldDB" id="A0ABD2N077"/>
<feature type="transmembrane region" description="Helical" evidence="11">
    <location>
        <begin position="53"/>
        <end position="77"/>
    </location>
</feature>
<comment type="caution">
    <text evidence="12">The sequence shown here is derived from an EMBL/GenBank/DDBJ whole genome shotgun (WGS) entry which is preliminary data.</text>
</comment>
<evidence type="ECO:0000256" key="4">
    <source>
        <dbReference type="ARBA" id="ARBA00022676"/>
    </source>
</evidence>
<evidence type="ECO:0000256" key="7">
    <source>
        <dbReference type="ARBA" id="ARBA00022824"/>
    </source>
</evidence>